<dbReference type="AlphaFoldDB" id="A0A1T5AS63"/>
<accession>A0A1T5AS63</accession>
<dbReference type="OrthoDB" id="714078at2"/>
<evidence type="ECO:0000313" key="2">
    <source>
        <dbReference type="EMBL" id="SKB37745.1"/>
    </source>
</evidence>
<keyword evidence="3" id="KW-1185">Reference proteome</keyword>
<gene>
    <name evidence="2" type="ORF">SAMN05660841_00119</name>
</gene>
<dbReference type="RefSeq" id="WP_079640481.1">
    <property type="nucleotide sequence ID" value="NZ_FUZF01000001.1"/>
</dbReference>
<dbReference type="Proteomes" id="UP000190150">
    <property type="component" value="Unassembled WGS sequence"/>
</dbReference>
<proteinExistence type="predicted"/>
<dbReference type="STRING" id="1513896.SAMN05660841_00119"/>
<organism evidence="2 3">
    <name type="scientific">Sphingobacterium nematocida</name>
    <dbReference type="NCBI Taxonomy" id="1513896"/>
    <lineage>
        <taxon>Bacteria</taxon>
        <taxon>Pseudomonadati</taxon>
        <taxon>Bacteroidota</taxon>
        <taxon>Sphingobacteriia</taxon>
        <taxon>Sphingobacteriales</taxon>
        <taxon>Sphingobacteriaceae</taxon>
        <taxon>Sphingobacterium</taxon>
    </lineage>
</organism>
<sequence length="92" mass="10431">MKYPRLQNTNINQKNLDIPYAHLKTNYLHMNKILLSTIMLVVLGTAACGNRNNTDGADKHERMPDNNYDTPIDTTRKDSIDSLPGTPIMPMM</sequence>
<evidence type="ECO:0000313" key="3">
    <source>
        <dbReference type="Proteomes" id="UP000190150"/>
    </source>
</evidence>
<feature type="region of interest" description="Disordered" evidence="1">
    <location>
        <begin position="50"/>
        <end position="92"/>
    </location>
</feature>
<evidence type="ECO:0000256" key="1">
    <source>
        <dbReference type="SAM" id="MobiDB-lite"/>
    </source>
</evidence>
<protein>
    <submittedName>
        <fullName evidence="2">Uncharacterized protein</fullName>
    </submittedName>
</protein>
<dbReference type="EMBL" id="FUZF01000001">
    <property type="protein sequence ID" value="SKB37745.1"/>
    <property type="molecule type" value="Genomic_DNA"/>
</dbReference>
<name>A0A1T5AS63_9SPHI</name>
<reference evidence="3" key="1">
    <citation type="submission" date="2017-02" db="EMBL/GenBank/DDBJ databases">
        <authorList>
            <person name="Varghese N."/>
            <person name="Submissions S."/>
        </authorList>
    </citation>
    <scope>NUCLEOTIDE SEQUENCE [LARGE SCALE GENOMIC DNA]</scope>
    <source>
        <strain evidence="3">DSM 24091</strain>
    </source>
</reference>